<gene>
    <name evidence="1" type="ORF">CEXT_555991</name>
</gene>
<organism evidence="1 2">
    <name type="scientific">Caerostris extrusa</name>
    <name type="common">Bark spider</name>
    <name type="synonym">Caerostris bankana</name>
    <dbReference type="NCBI Taxonomy" id="172846"/>
    <lineage>
        <taxon>Eukaryota</taxon>
        <taxon>Metazoa</taxon>
        <taxon>Ecdysozoa</taxon>
        <taxon>Arthropoda</taxon>
        <taxon>Chelicerata</taxon>
        <taxon>Arachnida</taxon>
        <taxon>Araneae</taxon>
        <taxon>Araneomorphae</taxon>
        <taxon>Entelegynae</taxon>
        <taxon>Araneoidea</taxon>
        <taxon>Araneidae</taxon>
        <taxon>Caerostris</taxon>
    </lineage>
</organism>
<comment type="caution">
    <text evidence="1">The sequence shown here is derived from an EMBL/GenBank/DDBJ whole genome shotgun (WGS) entry which is preliminary data.</text>
</comment>
<dbReference type="Proteomes" id="UP001054945">
    <property type="component" value="Unassembled WGS sequence"/>
</dbReference>
<keyword evidence="2" id="KW-1185">Reference proteome</keyword>
<proteinExistence type="predicted"/>
<reference evidence="1 2" key="1">
    <citation type="submission" date="2021-06" db="EMBL/GenBank/DDBJ databases">
        <title>Caerostris extrusa draft genome.</title>
        <authorList>
            <person name="Kono N."/>
            <person name="Arakawa K."/>
        </authorList>
    </citation>
    <scope>NUCLEOTIDE SEQUENCE [LARGE SCALE GENOMIC DNA]</scope>
</reference>
<name>A0AAV4TEX6_CAEEX</name>
<accession>A0AAV4TEX6</accession>
<evidence type="ECO:0000313" key="2">
    <source>
        <dbReference type="Proteomes" id="UP001054945"/>
    </source>
</evidence>
<evidence type="ECO:0000313" key="1">
    <source>
        <dbReference type="EMBL" id="GIY43946.1"/>
    </source>
</evidence>
<dbReference type="AlphaFoldDB" id="A0AAV4TEX6"/>
<dbReference type="EMBL" id="BPLR01011064">
    <property type="protein sequence ID" value="GIY43946.1"/>
    <property type="molecule type" value="Genomic_DNA"/>
</dbReference>
<sequence length="77" mass="8912">MNPFAGKSSSLIKERLKLMSYAISGGVCLKLDEVMWAPMLYPFNKGELGSRRERPQEQDWFISLEAWLLVRSLSYQN</sequence>
<protein>
    <submittedName>
        <fullName evidence="1">Uncharacterized protein</fullName>
    </submittedName>
</protein>